<evidence type="ECO:0000313" key="1">
    <source>
        <dbReference type="EMBL" id="GBP58551.1"/>
    </source>
</evidence>
<gene>
    <name evidence="1" type="ORF">EVAR_34553_1</name>
</gene>
<dbReference type="EMBL" id="BGZK01000738">
    <property type="protein sequence ID" value="GBP58551.1"/>
    <property type="molecule type" value="Genomic_DNA"/>
</dbReference>
<accession>A0A4C1X4A9</accession>
<proteinExistence type="predicted"/>
<protein>
    <submittedName>
        <fullName evidence="1">Uncharacterized protein</fullName>
    </submittedName>
</protein>
<keyword evidence="2" id="KW-1185">Reference proteome</keyword>
<name>A0A4C1X4A9_EUMVA</name>
<sequence>MKLEISNEKRVRHQALGQRGATTDILAKIDAFGWYVVWIVQVPRRRRSANVSDARQHARRDHYLNVQLTSESRPFASLIRFARATAVQTETPARVRPGAG</sequence>
<reference evidence="1 2" key="1">
    <citation type="journal article" date="2019" name="Commun. Biol.">
        <title>The bagworm genome reveals a unique fibroin gene that provides high tensile strength.</title>
        <authorList>
            <person name="Kono N."/>
            <person name="Nakamura H."/>
            <person name="Ohtoshi R."/>
            <person name="Tomita M."/>
            <person name="Numata K."/>
            <person name="Arakawa K."/>
        </authorList>
    </citation>
    <scope>NUCLEOTIDE SEQUENCE [LARGE SCALE GENOMIC DNA]</scope>
</reference>
<organism evidence="1 2">
    <name type="scientific">Eumeta variegata</name>
    <name type="common">Bagworm moth</name>
    <name type="synonym">Eumeta japonica</name>
    <dbReference type="NCBI Taxonomy" id="151549"/>
    <lineage>
        <taxon>Eukaryota</taxon>
        <taxon>Metazoa</taxon>
        <taxon>Ecdysozoa</taxon>
        <taxon>Arthropoda</taxon>
        <taxon>Hexapoda</taxon>
        <taxon>Insecta</taxon>
        <taxon>Pterygota</taxon>
        <taxon>Neoptera</taxon>
        <taxon>Endopterygota</taxon>
        <taxon>Lepidoptera</taxon>
        <taxon>Glossata</taxon>
        <taxon>Ditrysia</taxon>
        <taxon>Tineoidea</taxon>
        <taxon>Psychidae</taxon>
        <taxon>Oiketicinae</taxon>
        <taxon>Eumeta</taxon>
    </lineage>
</organism>
<evidence type="ECO:0000313" key="2">
    <source>
        <dbReference type="Proteomes" id="UP000299102"/>
    </source>
</evidence>
<comment type="caution">
    <text evidence="1">The sequence shown here is derived from an EMBL/GenBank/DDBJ whole genome shotgun (WGS) entry which is preliminary data.</text>
</comment>
<dbReference type="AlphaFoldDB" id="A0A4C1X4A9"/>
<dbReference type="Proteomes" id="UP000299102">
    <property type="component" value="Unassembled WGS sequence"/>
</dbReference>